<dbReference type="InterPro" id="IPR009467">
    <property type="entry name" value="Glycolipid-bd_prot_put"/>
</dbReference>
<comment type="caution">
    <text evidence="1">The sequence shown here is derived from an EMBL/GenBank/DDBJ whole genome shotgun (WGS) entry which is preliminary data.</text>
</comment>
<proteinExistence type="predicted"/>
<dbReference type="EMBL" id="JANUHA010000016">
    <property type="protein sequence ID" value="MCS0598594.1"/>
    <property type="molecule type" value="Genomic_DNA"/>
</dbReference>
<reference evidence="1 2" key="1">
    <citation type="submission" date="2022-08" db="EMBL/GenBank/DDBJ databases">
        <title>Reclassification of Massilia species as members of the genera Telluria, Duganella, Pseudoduganella, Mokoshia gen. nov. and Zemynaea gen. nov. using orthogonal and non-orthogonal genome-based approaches.</title>
        <authorList>
            <person name="Bowman J.P."/>
        </authorList>
    </citation>
    <scope>NUCLEOTIDE SEQUENCE [LARGE SCALE GENOMIC DNA]</scope>
    <source>
        <strain evidence="1 2">JCM 31661</strain>
    </source>
</reference>
<dbReference type="Proteomes" id="UP001206572">
    <property type="component" value="Unassembled WGS sequence"/>
</dbReference>
<dbReference type="Pfam" id="PF06475">
    <property type="entry name" value="Glycolipid_bind"/>
    <property type="match status" value="1"/>
</dbReference>
<gene>
    <name evidence="1" type="ORF">NX780_19820</name>
</gene>
<dbReference type="RefSeq" id="WP_258829599.1">
    <property type="nucleotide sequence ID" value="NZ_JANUHA010000016.1"/>
</dbReference>
<keyword evidence="2" id="KW-1185">Reference proteome</keyword>
<sequence>MKRNYRWRTEDGAGLEHLDLQQREDVIVAEGTVICDGPCAFNYRICCDSGWRVRSVEVHVAGGKSIVLTTDGDGAWRDGDGQALPHLHGCADVDISATPFTNTLPIRRLGGQLGQRTELLMAWISVPDLAVHRAPQAYTRLPDGRYRFEALDSGFEATLEVDERGLVRDYPGLFRRVG</sequence>
<dbReference type="SUPFAM" id="SSF159275">
    <property type="entry name" value="PA1994-like"/>
    <property type="match status" value="1"/>
</dbReference>
<accession>A0ABT2AQV1</accession>
<protein>
    <submittedName>
        <fullName evidence="1">Glycolipid-binding domain-containing protein</fullName>
    </submittedName>
</protein>
<evidence type="ECO:0000313" key="1">
    <source>
        <dbReference type="EMBL" id="MCS0598594.1"/>
    </source>
</evidence>
<evidence type="ECO:0000313" key="2">
    <source>
        <dbReference type="Proteomes" id="UP001206572"/>
    </source>
</evidence>
<organism evidence="1 2">
    <name type="scientific">Massilia agri</name>
    <dbReference type="NCBI Taxonomy" id="1886785"/>
    <lineage>
        <taxon>Bacteria</taxon>
        <taxon>Pseudomonadati</taxon>
        <taxon>Pseudomonadota</taxon>
        <taxon>Betaproteobacteria</taxon>
        <taxon>Burkholderiales</taxon>
        <taxon>Oxalobacteraceae</taxon>
        <taxon>Telluria group</taxon>
        <taxon>Massilia</taxon>
    </lineage>
</organism>
<name>A0ABT2AQV1_9BURK</name>